<dbReference type="Gene3D" id="1.10.287.110">
    <property type="entry name" value="DnaJ domain"/>
    <property type="match status" value="1"/>
</dbReference>
<feature type="compositionally biased region" description="Basic and acidic residues" evidence="1">
    <location>
        <begin position="410"/>
        <end position="426"/>
    </location>
</feature>
<keyword evidence="5" id="KW-1185">Reference proteome</keyword>
<feature type="region of interest" description="Disordered" evidence="1">
    <location>
        <begin position="522"/>
        <end position="602"/>
    </location>
</feature>
<keyword evidence="2" id="KW-1133">Transmembrane helix</keyword>
<dbReference type="OrthoDB" id="10250354at2759"/>
<organism evidence="4 5">
    <name type="scientific">Triparma strigata</name>
    <dbReference type="NCBI Taxonomy" id="1606541"/>
    <lineage>
        <taxon>Eukaryota</taxon>
        <taxon>Sar</taxon>
        <taxon>Stramenopiles</taxon>
        <taxon>Ochrophyta</taxon>
        <taxon>Bolidophyceae</taxon>
        <taxon>Parmales</taxon>
        <taxon>Triparmaceae</taxon>
        <taxon>Triparma</taxon>
    </lineage>
</organism>
<feature type="transmembrane region" description="Helical" evidence="2">
    <location>
        <begin position="328"/>
        <end position="347"/>
    </location>
</feature>
<dbReference type="PROSITE" id="PS50076">
    <property type="entry name" value="DNAJ_2"/>
    <property type="match status" value="1"/>
</dbReference>
<keyword evidence="2" id="KW-0812">Transmembrane</keyword>
<dbReference type="InterPro" id="IPR019396">
    <property type="entry name" value="TM_Fragile-X-F-assoc"/>
</dbReference>
<dbReference type="InterPro" id="IPR036869">
    <property type="entry name" value="J_dom_sf"/>
</dbReference>
<reference evidence="5" key="1">
    <citation type="journal article" date="2023" name="Commun. Biol.">
        <title>Genome analysis of Parmales, the sister group of diatoms, reveals the evolutionary specialization of diatoms from phago-mixotrophs to photoautotrophs.</title>
        <authorList>
            <person name="Ban H."/>
            <person name="Sato S."/>
            <person name="Yoshikawa S."/>
            <person name="Yamada K."/>
            <person name="Nakamura Y."/>
            <person name="Ichinomiya M."/>
            <person name="Sato N."/>
            <person name="Blanc-Mathieu R."/>
            <person name="Endo H."/>
            <person name="Kuwata A."/>
            <person name="Ogata H."/>
        </authorList>
    </citation>
    <scope>NUCLEOTIDE SEQUENCE [LARGE SCALE GENOMIC DNA]</scope>
    <source>
        <strain evidence="5">NIES 3701</strain>
    </source>
</reference>
<name>A0A9W7EIV5_9STRA</name>
<evidence type="ECO:0000256" key="2">
    <source>
        <dbReference type="SAM" id="Phobius"/>
    </source>
</evidence>
<feature type="transmembrane region" description="Helical" evidence="2">
    <location>
        <begin position="145"/>
        <end position="165"/>
    </location>
</feature>
<feature type="transmembrane region" description="Helical" evidence="2">
    <location>
        <begin position="443"/>
        <end position="462"/>
    </location>
</feature>
<dbReference type="Proteomes" id="UP001165085">
    <property type="component" value="Unassembled WGS sequence"/>
</dbReference>
<feature type="domain" description="J" evidence="3">
    <location>
        <begin position="42"/>
        <end position="112"/>
    </location>
</feature>
<feature type="compositionally biased region" description="Pro residues" evidence="1">
    <location>
        <begin position="531"/>
        <end position="579"/>
    </location>
</feature>
<feature type="region of interest" description="Disordered" evidence="1">
    <location>
        <begin position="396"/>
        <end position="426"/>
    </location>
</feature>
<dbReference type="InterPro" id="IPR001623">
    <property type="entry name" value="DnaJ_domain"/>
</dbReference>
<protein>
    <recommendedName>
        <fullName evidence="3">J domain-containing protein</fullName>
    </recommendedName>
</protein>
<dbReference type="SMART" id="SM00271">
    <property type="entry name" value="DnaJ"/>
    <property type="match status" value="1"/>
</dbReference>
<dbReference type="PANTHER" id="PTHR13568">
    <property type="entry name" value="FAM11A, B PROTEIN"/>
    <property type="match status" value="1"/>
</dbReference>
<accession>A0A9W7EIV5</accession>
<keyword evidence="2" id="KW-0472">Membrane</keyword>
<dbReference type="PRINTS" id="PR00625">
    <property type="entry name" value="JDOMAIN"/>
</dbReference>
<proteinExistence type="predicted"/>
<dbReference type="AlphaFoldDB" id="A0A9W7EIV5"/>
<evidence type="ECO:0000256" key="1">
    <source>
        <dbReference type="SAM" id="MobiDB-lite"/>
    </source>
</evidence>
<feature type="transmembrane region" description="Helical" evidence="2">
    <location>
        <begin position="222"/>
        <end position="240"/>
    </location>
</feature>
<dbReference type="CDD" id="cd06257">
    <property type="entry name" value="DnaJ"/>
    <property type="match status" value="1"/>
</dbReference>
<sequence>MQNNTNSPLLEDEDMSKPGLSASCCLWCCSAFLDHETSNEPDFYEVLSVPKNASADQLKKSYKKLSLQMHPDKLAQRGETMTDEHRAKFLRMKEAYDTLLDPRSRAMYDALGEKGYNWYKDPQSIDREELLKNFCESSIMDRLKIFSIFLFIAAALLTPLILFCVRTDETISSSYTAILSPLWLVNTVMLVFHIKSISLPVVEPPEDDDGSWVDPFPRSERIVSALSFLSFFLLELLASLRVDGFIDIDYAAVFSGYYVWEFIKLREGLKDAFIKFISEEELEALHEKPMSDFTAEEITQAKEQYDKILGVNDPEYLMLLQKKDAGRAGIMWSLMRLLVIIFAVLELDGEVNWTWWEIFIPFWVLAGCICCGTCKGAVVANGELMALDLDEEEGGGNPNYGSMEGENPEGEGKVEEGKEGEKDKLSPEEKEVLKKALGEEAQVNIGNCCSVFFLTGFVALLVGKFNGADYSSIWLIFPILLFAGTILCCLAFCIFTADEKQYKEAMENGGFGPEFGGAGGGPRAYSGPVSSPAPAPAPTATPMPVPMPAPAPSPAPAPAPAPIPMPMPSPAPVSAPAPAPKSEKKEEEVNVAEVDVSLDELD</sequence>
<evidence type="ECO:0000259" key="3">
    <source>
        <dbReference type="PROSITE" id="PS50076"/>
    </source>
</evidence>
<dbReference type="EMBL" id="BRXY01000270">
    <property type="protein sequence ID" value="GMH82564.1"/>
    <property type="molecule type" value="Genomic_DNA"/>
</dbReference>
<feature type="transmembrane region" description="Helical" evidence="2">
    <location>
        <begin position="474"/>
        <end position="497"/>
    </location>
</feature>
<evidence type="ECO:0000313" key="4">
    <source>
        <dbReference type="EMBL" id="GMH82564.1"/>
    </source>
</evidence>
<feature type="transmembrane region" description="Helical" evidence="2">
    <location>
        <begin position="177"/>
        <end position="202"/>
    </location>
</feature>
<evidence type="ECO:0000313" key="5">
    <source>
        <dbReference type="Proteomes" id="UP001165085"/>
    </source>
</evidence>
<gene>
    <name evidence="4" type="ORF">TrST_g12501</name>
</gene>
<dbReference type="Pfam" id="PF00226">
    <property type="entry name" value="DnaJ"/>
    <property type="match status" value="1"/>
</dbReference>
<dbReference type="PANTHER" id="PTHR13568:SF9">
    <property type="entry name" value="TRANSMEMBRANE PROTEIN 203"/>
    <property type="match status" value="1"/>
</dbReference>
<dbReference type="SUPFAM" id="SSF46565">
    <property type="entry name" value="Chaperone J-domain"/>
    <property type="match status" value="1"/>
</dbReference>
<feature type="transmembrane region" description="Helical" evidence="2">
    <location>
        <begin position="353"/>
        <end position="374"/>
    </location>
</feature>
<comment type="caution">
    <text evidence="4">The sequence shown here is derived from an EMBL/GenBank/DDBJ whole genome shotgun (WGS) entry which is preliminary data.</text>
</comment>